<sequence length="125" mass="13090">MLLYLLSILATALSLLLVAAVFPGVVLANFPAAMVAAVAIGIVNGIIKPVLFILSLPITILTLGMFSLVLNGICFWLASLVTPGFHVHGFWAFIVGPIVLSVVSTALNNFFVGQAVKPTAKEIEG</sequence>
<proteinExistence type="predicted"/>
<dbReference type="PANTHER" id="PTHR37309:SF1">
    <property type="entry name" value="SLR0284 PROTEIN"/>
    <property type="match status" value="1"/>
</dbReference>
<accession>A0A2W4VWL5</accession>
<feature type="transmembrane region" description="Helical" evidence="1">
    <location>
        <begin position="54"/>
        <end position="78"/>
    </location>
</feature>
<comment type="caution">
    <text evidence="2">The sequence shown here is derived from an EMBL/GenBank/DDBJ whole genome shotgun (WGS) entry which is preliminary data.</text>
</comment>
<dbReference type="PANTHER" id="PTHR37309">
    <property type="entry name" value="SLR0284 PROTEIN"/>
    <property type="match status" value="1"/>
</dbReference>
<gene>
    <name evidence="2" type="ORF">DCF17_18335</name>
</gene>
<dbReference type="InterPro" id="IPR007165">
    <property type="entry name" value="Phage_holin_4_2"/>
</dbReference>
<feature type="transmembrane region" description="Helical" evidence="1">
    <location>
        <begin position="90"/>
        <end position="111"/>
    </location>
</feature>
<evidence type="ECO:0000313" key="3">
    <source>
        <dbReference type="Proteomes" id="UP000249081"/>
    </source>
</evidence>
<evidence type="ECO:0000313" key="2">
    <source>
        <dbReference type="EMBL" id="PZO35697.1"/>
    </source>
</evidence>
<reference evidence="2 3" key="2">
    <citation type="submission" date="2018-06" db="EMBL/GenBank/DDBJ databases">
        <title>Metagenomic assembly of (sub)arctic Cyanobacteria and their associated microbiome from non-axenic cultures.</title>
        <authorList>
            <person name="Baurain D."/>
        </authorList>
    </citation>
    <scope>NUCLEOTIDE SEQUENCE [LARGE SCALE GENOMIC DNA]</scope>
    <source>
        <strain evidence="2">ULC041bin1</strain>
    </source>
</reference>
<evidence type="ECO:0008006" key="4">
    <source>
        <dbReference type="Google" id="ProtNLM"/>
    </source>
</evidence>
<dbReference type="EMBL" id="QBMN01000161">
    <property type="protein sequence ID" value="PZO35697.1"/>
    <property type="molecule type" value="Genomic_DNA"/>
</dbReference>
<dbReference type="AlphaFoldDB" id="A0A2W4VWL5"/>
<name>A0A2W4VWL5_9CYAN</name>
<organism evidence="2 3">
    <name type="scientific">Shackletoniella antarctica</name>
    <dbReference type="NCBI Taxonomy" id="268115"/>
    <lineage>
        <taxon>Bacteria</taxon>
        <taxon>Bacillati</taxon>
        <taxon>Cyanobacteriota</taxon>
        <taxon>Cyanophyceae</taxon>
        <taxon>Oculatellales</taxon>
        <taxon>Oculatellaceae</taxon>
        <taxon>Shackletoniella</taxon>
    </lineage>
</organism>
<dbReference type="Pfam" id="PF04020">
    <property type="entry name" value="Phage_holin_4_2"/>
    <property type="match status" value="1"/>
</dbReference>
<feature type="transmembrane region" description="Helical" evidence="1">
    <location>
        <begin position="30"/>
        <end position="47"/>
    </location>
</feature>
<keyword evidence="1" id="KW-1133">Transmembrane helix</keyword>
<keyword evidence="1" id="KW-0472">Membrane</keyword>
<evidence type="ECO:0000256" key="1">
    <source>
        <dbReference type="SAM" id="Phobius"/>
    </source>
</evidence>
<protein>
    <recommendedName>
        <fullName evidence="4">Phage holin family protein</fullName>
    </recommendedName>
</protein>
<dbReference type="Proteomes" id="UP000249081">
    <property type="component" value="Unassembled WGS sequence"/>
</dbReference>
<keyword evidence="1" id="KW-0812">Transmembrane</keyword>
<reference evidence="3" key="1">
    <citation type="submission" date="2018-04" db="EMBL/GenBank/DDBJ databases">
        <authorList>
            <person name="Cornet L."/>
        </authorList>
    </citation>
    <scope>NUCLEOTIDE SEQUENCE [LARGE SCALE GENOMIC DNA]</scope>
</reference>